<evidence type="ECO:0000256" key="3">
    <source>
        <dbReference type="ARBA" id="ARBA00022475"/>
    </source>
</evidence>
<feature type="region of interest" description="G3" evidence="9">
    <location>
        <begin position="58"/>
        <end position="61"/>
    </location>
</feature>
<feature type="domain" description="KH type-2" evidence="11">
    <location>
        <begin position="198"/>
        <end position="274"/>
    </location>
</feature>
<dbReference type="NCBIfam" id="TIGR00231">
    <property type="entry name" value="small_GTP"/>
    <property type="match status" value="1"/>
</dbReference>
<accession>A0A7M1XNM5</accession>
<evidence type="ECO:0000256" key="10">
    <source>
        <dbReference type="RuleBase" id="RU003761"/>
    </source>
</evidence>
<organism evidence="13 14">
    <name type="scientific">Treponema rectale</name>
    <dbReference type="NCBI Taxonomy" id="744512"/>
    <lineage>
        <taxon>Bacteria</taxon>
        <taxon>Pseudomonadati</taxon>
        <taxon>Spirochaetota</taxon>
        <taxon>Spirochaetia</taxon>
        <taxon>Spirochaetales</taxon>
        <taxon>Treponemataceae</taxon>
        <taxon>Treponema</taxon>
    </lineage>
</organism>
<feature type="binding site" evidence="8">
    <location>
        <begin position="117"/>
        <end position="120"/>
    </location>
    <ligand>
        <name>GTP</name>
        <dbReference type="ChEBI" id="CHEBI:37565"/>
    </ligand>
</feature>
<protein>
    <recommendedName>
        <fullName evidence="2 8">GTPase Era</fullName>
    </recommendedName>
</protein>
<dbReference type="InterPro" id="IPR015946">
    <property type="entry name" value="KH_dom-like_a/b"/>
</dbReference>
<dbReference type="GO" id="GO:0070181">
    <property type="term" value="F:small ribosomal subunit rRNA binding"/>
    <property type="evidence" value="ECO:0007669"/>
    <property type="project" value="UniProtKB-UniRule"/>
</dbReference>
<evidence type="ECO:0000256" key="1">
    <source>
        <dbReference type="ARBA" id="ARBA00007921"/>
    </source>
</evidence>
<keyword evidence="8" id="KW-0690">Ribosome biogenesis</keyword>
<dbReference type="AlphaFoldDB" id="A0A7M1XNM5"/>
<dbReference type="Pfam" id="PF01926">
    <property type="entry name" value="MMR_HSR1"/>
    <property type="match status" value="1"/>
</dbReference>
<evidence type="ECO:0000256" key="7">
    <source>
        <dbReference type="ARBA" id="ARBA00023134"/>
    </source>
</evidence>
<comment type="function">
    <text evidence="8">An essential GTPase that binds both GDP and GTP, with rapid nucleotide exchange. Plays a role in 16S rRNA processing and 30S ribosomal subunit biogenesis and possibly also in cell cycle regulation and energy metabolism.</text>
</comment>
<dbReference type="GO" id="GO:0043024">
    <property type="term" value="F:ribosomal small subunit binding"/>
    <property type="evidence" value="ECO:0007669"/>
    <property type="project" value="TreeGrafter"/>
</dbReference>
<dbReference type="PANTHER" id="PTHR42698:SF1">
    <property type="entry name" value="GTPASE ERA, MITOCHONDRIAL"/>
    <property type="match status" value="1"/>
</dbReference>
<dbReference type="Pfam" id="PF07650">
    <property type="entry name" value="KH_2"/>
    <property type="match status" value="1"/>
</dbReference>
<keyword evidence="7 8" id="KW-0342">GTP-binding</keyword>
<comment type="subunit">
    <text evidence="8">Monomer.</text>
</comment>
<keyword evidence="3 8" id="KW-1003">Cell membrane</keyword>
<feature type="binding site" evidence="8">
    <location>
        <begin position="11"/>
        <end position="18"/>
    </location>
    <ligand>
        <name>GTP</name>
        <dbReference type="ChEBI" id="CHEBI:37565"/>
    </ligand>
</feature>
<dbReference type="CDD" id="cd04163">
    <property type="entry name" value="Era"/>
    <property type="match status" value="1"/>
</dbReference>
<dbReference type="GO" id="GO:0000028">
    <property type="term" value="P:ribosomal small subunit assembly"/>
    <property type="evidence" value="ECO:0007669"/>
    <property type="project" value="TreeGrafter"/>
</dbReference>
<proteinExistence type="inferred from homology"/>
<name>A0A7M1XNM5_9SPIR</name>
<feature type="region of interest" description="G1" evidence="9">
    <location>
        <begin position="11"/>
        <end position="18"/>
    </location>
</feature>
<dbReference type="Gene3D" id="3.30.300.20">
    <property type="match status" value="1"/>
</dbReference>
<dbReference type="InterPro" id="IPR030388">
    <property type="entry name" value="G_ERA_dom"/>
</dbReference>
<feature type="binding site" evidence="8">
    <location>
        <begin position="58"/>
        <end position="62"/>
    </location>
    <ligand>
        <name>GTP</name>
        <dbReference type="ChEBI" id="CHEBI:37565"/>
    </ligand>
</feature>
<dbReference type="NCBIfam" id="TIGR00436">
    <property type="entry name" value="era"/>
    <property type="match status" value="1"/>
</dbReference>
<dbReference type="KEGG" id="trc:DYE49_04390"/>
<evidence type="ECO:0000259" key="12">
    <source>
        <dbReference type="PROSITE" id="PS51713"/>
    </source>
</evidence>
<evidence type="ECO:0000259" key="11">
    <source>
        <dbReference type="PROSITE" id="PS50823"/>
    </source>
</evidence>
<comment type="subcellular location">
    <subcellularLocation>
        <location evidence="8">Cytoplasm</location>
    </subcellularLocation>
    <subcellularLocation>
        <location evidence="8">Cell membrane</location>
        <topology evidence="8">Peripheral membrane protein</topology>
    </subcellularLocation>
</comment>
<evidence type="ECO:0000256" key="4">
    <source>
        <dbReference type="ARBA" id="ARBA00022519"/>
    </source>
</evidence>
<reference evidence="13 14" key="1">
    <citation type="submission" date="2018-08" db="EMBL/GenBank/DDBJ databases">
        <title>The first complete genome of Treponema rectale (CHPAT), a commensal spirochete of the bovine rectum.</title>
        <authorList>
            <person name="Staton G.J."/>
            <person name="Clegg S.R."/>
            <person name="Carter S.D."/>
            <person name="Radford A.D."/>
            <person name="Darby A."/>
            <person name="Hall N."/>
            <person name="Birtles R.J."/>
            <person name="Evans N.J."/>
        </authorList>
    </citation>
    <scope>NUCLEOTIDE SEQUENCE [LARGE SCALE GENOMIC DNA]</scope>
    <source>
        <strain evidence="13 14">CHPA</strain>
    </source>
</reference>
<comment type="similarity">
    <text evidence="1 8 9 10">Belongs to the TRAFAC class TrmE-Era-EngA-EngB-Septin-like GTPase superfamily. Era GTPase family.</text>
</comment>
<feature type="region of interest" description="G5" evidence="9">
    <location>
        <begin position="146"/>
        <end position="148"/>
    </location>
</feature>
<evidence type="ECO:0000313" key="13">
    <source>
        <dbReference type="EMBL" id="QOS39742.1"/>
    </source>
</evidence>
<evidence type="ECO:0000313" key="14">
    <source>
        <dbReference type="Proteomes" id="UP000593591"/>
    </source>
</evidence>
<dbReference type="InterPro" id="IPR005225">
    <property type="entry name" value="Small_GTP-bd"/>
</dbReference>
<keyword evidence="4" id="KW-0997">Cell inner membrane</keyword>
<dbReference type="Gene3D" id="3.40.50.300">
    <property type="entry name" value="P-loop containing nucleotide triphosphate hydrolases"/>
    <property type="match status" value="1"/>
</dbReference>
<dbReference type="GO" id="GO:0005525">
    <property type="term" value="F:GTP binding"/>
    <property type="evidence" value="ECO:0007669"/>
    <property type="project" value="UniProtKB-UniRule"/>
</dbReference>
<dbReference type="GO" id="GO:0005886">
    <property type="term" value="C:plasma membrane"/>
    <property type="evidence" value="ECO:0007669"/>
    <property type="project" value="UniProtKB-SubCell"/>
</dbReference>
<feature type="region of interest" description="G2" evidence="9">
    <location>
        <begin position="37"/>
        <end position="41"/>
    </location>
</feature>
<dbReference type="SUPFAM" id="SSF54814">
    <property type="entry name" value="Prokaryotic type KH domain (KH-domain type II)"/>
    <property type="match status" value="1"/>
</dbReference>
<dbReference type="NCBIfam" id="NF000908">
    <property type="entry name" value="PRK00089.1"/>
    <property type="match status" value="1"/>
</dbReference>
<evidence type="ECO:0000256" key="2">
    <source>
        <dbReference type="ARBA" id="ARBA00020484"/>
    </source>
</evidence>
<dbReference type="InterPro" id="IPR027417">
    <property type="entry name" value="P-loop_NTPase"/>
</dbReference>
<dbReference type="PROSITE" id="PS51713">
    <property type="entry name" value="G_ERA"/>
    <property type="match status" value="1"/>
</dbReference>
<dbReference type="InterPro" id="IPR005662">
    <property type="entry name" value="GTPase_Era-like"/>
</dbReference>
<keyword evidence="6 8" id="KW-0694">RNA-binding</keyword>
<keyword evidence="8" id="KW-0472">Membrane</keyword>
<dbReference type="Proteomes" id="UP000593591">
    <property type="component" value="Chromosome"/>
</dbReference>
<keyword evidence="5 8" id="KW-0547">Nucleotide-binding</keyword>
<evidence type="ECO:0000256" key="5">
    <source>
        <dbReference type="ARBA" id="ARBA00022741"/>
    </source>
</evidence>
<feature type="region of interest" description="G4" evidence="9">
    <location>
        <begin position="117"/>
        <end position="120"/>
    </location>
</feature>
<dbReference type="HAMAP" id="MF_00367">
    <property type="entry name" value="GTPase_Era"/>
    <property type="match status" value="1"/>
</dbReference>
<dbReference type="GO" id="GO:0005829">
    <property type="term" value="C:cytosol"/>
    <property type="evidence" value="ECO:0007669"/>
    <property type="project" value="TreeGrafter"/>
</dbReference>
<dbReference type="InterPro" id="IPR009019">
    <property type="entry name" value="KH_sf_prok-type"/>
</dbReference>
<dbReference type="InterPro" id="IPR006073">
    <property type="entry name" value="GTP-bd"/>
</dbReference>
<feature type="domain" description="Era-type G" evidence="12">
    <location>
        <begin position="3"/>
        <end position="167"/>
    </location>
</feature>
<dbReference type="PANTHER" id="PTHR42698">
    <property type="entry name" value="GTPASE ERA"/>
    <property type="match status" value="1"/>
</dbReference>
<keyword evidence="8" id="KW-0699">rRNA-binding</keyword>
<dbReference type="InterPro" id="IPR004044">
    <property type="entry name" value="KH_dom_type_2"/>
</dbReference>
<evidence type="ECO:0000256" key="9">
    <source>
        <dbReference type="PROSITE-ProRule" id="PRU01050"/>
    </source>
</evidence>
<gene>
    <name evidence="8" type="primary">era</name>
    <name evidence="13" type="ORF">DYE49_04390</name>
</gene>
<evidence type="ECO:0000256" key="6">
    <source>
        <dbReference type="ARBA" id="ARBA00022884"/>
    </source>
</evidence>
<dbReference type="GO" id="GO:0003924">
    <property type="term" value="F:GTPase activity"/>
    <property type="evidence" value="ECO:0007669"/>
    <property type="project" value="UniProtKB-UniRule"/>
</dbReference>
<evidence type="ECO:0000256" key="8">
    <source>
        <dbReference type="HAMAP-Rule" id="MF_00367"/>
    </source>
</evidence>
<dbReference type="CDD" id="cd22534">
    <property type="entry name" value="KH-II_Era"/>
    <property type="match status" value="1"/>
</dbReference>
<keyword evidence="8" id="KW-0963">Cytoplasm</keyword>
<dbReference type="SUPFAM" id="SSF52540">
    <property type="entry name" value="P-loop containing nucleoside triphosphate hydrolases"/>
    <property type="match status" value="1"/>
</dbReference>
<dbReference type="PROSITE" id="PS50823">
    <property type="entry name" value="KH_TYPE_2"/>
    <property type="match status" value="1"/>
</dbReference>
<dbReference type="EMBL" id="CP031517">
    <property type="protein sequence ID" value="QOS39742.1"/>
    <property type="molecule type" value="Genomic_DNA"/>
</dbReference>
<sequence length="291" mass="32877">MKKVGFVCVYGRANAGKSTIINKCLGFKLLPVSAKPQTTRDNVKAIYNDEESQIIFVDTPGVFKPHGKLGSILLRDAESAKDGVDVIVYVIDASEVPNFELCEKLKHVDIPVIIAYNKVDLVKADLGEERLARYKSLLPNAKVCHLSALNNYGVEELLRMIKDELPESFPYYSEDIVSDRPKEYIISEIIREKCMRLLDAEVPHSIYIDLKTVSEEEEGMTILGNIIVEKPSEKAIVIGKKGKMISDISRFSEKSISSYFGCPVHVELVVKVIPDWRNDERYLKKFGYDEK</sequence>